<name>A0AAW2D2N3_9ROSI</name>
<dbReference type="GO" id="GO:0030272">
    <property type="term" value="F:5-formyltetrahydrofolate cyclo-ligase activity"/>
    <property type="evidence" value="ECO:0007669"/>
    <property type="project" value="TreeGrafter"/>
</dbReference>
<dbReference type="InterPro" id="IPR002698">
    <property type="entry name" value="FTHF_cligase"/>
</dbReference>
<dbReference type="Gene3D" id="3.40.50.10420">
    <property type="entry name" value="NagB/RpiA/CoA transferase-like"/>
    <property type="match status" value="1"/>
</dbReference>
<dbReference type="GO" id="GO:0005739">
    <property type="term" value="C:mitochondrion"/>
    <property type="evidence" value="ECO:0007669"/>
    <property type="project" value="TreeGrafter"/>
</dbReference>
<reference evidence="2 3" key="1">
    <citation type="submission" date="2024-01" db="EMBL/GenBank/DDBJ databases">
        <title>A telomere-to-telomere, gap-free genome of sweet tea (Lithocarpus litseifolius).</title>
        <authorList>
            <person name="Zhou J."/>
        </authorList>
    </citation>
    <scope>NUCLEOTIDE SEQUENCE [LARGE SCALE GENOMIC DNA]</scope>
    <source>
        <strain evidence="2">Zhou-2022a</strain>
        <tissue evidence="2">Leaf</tissue>
    </source>
</reference>
<feature type="region of interest" description="Disordered" evidence="1">
    <location>
        <begin position="30"/>
        <end position="51"/>
    </location>
</feature>
<dbReference type="EMBL" id="JAZDWU010000004">
    <property type="protein sequence ID" value="KAL0004052.1"/>
    <property type="molecule type" value="Genomic_DNA"/>
</dbReference>
<dbReference type="GO" id="GO:0035999">
    <property type="term" value="P:tetrahydrofolate interconversion"/>
    <property type="evidence" value="ECO:0007669"/>
    <property type="project" value="TreeGrafter"/>
</dbReference>
<sequence>MFCHYIARAGRQMISSAKQVVMLTQARTLASPPTPLSSHPSTVSHVPEPNRSFVTMTTNNDDPHEVDAIFQRKHSLRSKLRKDLKNMDPIRRSEEDNAIQSIVLEAPWFKDSKSLCAYISCAALREVDTSRIVSQVLSKPTQEQKKLYVPRVEDRNSNMRMLKISSVDDLVINSMNILEPSLVDCDGKQCEDVMEASNPVDLFILPGHSFHPFSWLPTSTRCIGRPLIYFRCLISLLILPGLAFDRSGRRLGRSGGYYDLFLKKYQELAKQQKWKQPLLVALSYSLQIVDEGAIAVTSNDVPVDALVSPAGFIPISPAALDRG</sequence>
<dbReference type="Pfam" id="PF01812">
    <property type="entry name" value="5-FTHF_cyc-lig"/>
    <property type="match status" value="2"/>
</dbReference>
<comment type="caution">
    <text evidence="2">The sequence shown here is derived from an EMBL/GenBank/DDBJ whole genome shotgun (WGS) entry which is preliminary data.</text>
</comment>
<evidence type="ECO:0000256" key="1">
    <source>
        <dbReference type="SAM" id="MobiDB-lite"/>
    </source>
</evidence>
<organism evidence="2 3">
    <name type="scientific">Lithocarpus litseifolius</name>
    <dbReference type="NCBI Taxonomy" id="425828"/>
    <lineage>
        <taxon>Eukaryota</taxon>
        <taxon>Viridiplantae</taxon>
        <taxon>Streptophyta</taxon>
        <taxon>Embryophyta</taxon>
        <taxon>Tracheophyta</taxon>
        <taxon>Spermatophyta</taxon>
        <taxon>Magnoliopsida</taxon>
        <taxon>eudicotyledons</taxon>
        <taxon>Gunneridae</taxon>
        <taxon>Pentapetalae</taxon>
        <taxon>rosids</taxon>
        <taxon>fabids</taxon>
        <taxon>Fagales</taxon>
        <taxon>Fagaceae</taxon>
        <taxon>Lithocarpus</taxon>
    </lineage>
</organism>
<evidence type="ECO:0000313" key="2">
    <source>
        <dbReference type="EMBL" id="KAL0004052.1"/>
    </source>
</evidence>
<feature type="compositionally biased region" description="Low complexity" evidence="1">
    <location>
        <begin position="36"/>
        <end position="47"/>
    </location>
</feature>
<dbReference type="Proteomes" id="UP001459277">
    <property type="component" value="Unassembled WGS sequence"/>
</dbReference>
<proteinExistence type="predicted"/>
<evidence type="ECO:0008006" key="4">
    <source>
        <dbReference type="Google" id="ProtNLM"/>
    </source>
</evidence>
<dbReference type="InterPro" id="IPR037171">
    <property type="entry name" value="NagB/RpiA_transferase-like"/>
</dbReference>
<dbReference type="PANTHER" id="PTHR23407">
    <property type="entry name" value="ATPASE INHIBITOR/5-FORMYLTETRAHYDROFOLATE CYCLO-LIGASE"/>
    <property type="match status" value="1"/>
</dbReference>
<protein>
    <recommendedName>
        <fullName evidence="4">5-formyltetrahydrofolate cyclo-ligase</fullName>
    </recommendedName>
</protein>
<dbReference type="PANTHER" id="PTHR23407:SF10">
    <property type="entry name" value="5-FORMYLTETRAHYDROFOLATE CYCLO-LIGASE, MITOCHONDRIAL-LIKE ISOFORM X1"/>
    <property type="match status" value="1"/>
</dbReference>
<gene>
    <name evidence="2" type="ORF">SO802_011613</name>
</gene>
<dbReference type="AlphaFoldDB" id="A0AAW2D2N3"/>
<keyword evidence="3" id="KW-1185">Reference proteome</keyword>
<dbReference type="GO" id="GO:0009396">
    <property type="term" value="P:folic acid-containing compound biosynthetic process"/>
    <property type="evidence" value="ECO:0007669"/>
    <property type="project" value="TreeGrafter"/>
</dbReference>
<evidence type="ECO:0000313" key="3">
    <source>
        <dbReference type="Proteomes" id="UP001459277"/>
    </source>
</evidence>
<dbReference type="InterPro" id="IPR024185">
    <property type="entry name" value="FTHF_cligase-like_sf"/>
</dbReference>
<accession>A0AAW2D2N3</accession>
<dbReference type="SUPFAM" id="SSF100950">
    <property type="entry name" value="NagB/RpiA/CoA transferase-like"/>
    <property type="match status" value="1"/>
</dbReference>